<dbReference type="InterPro" id="IPR000458">
    <property type="entry name" value="Tryp_mucin"/>
</dbReference>
<dbReference type="Pfam" id="PF01456">
    <property type="entry name" value="Mucin"/>
    <property type="match status" value="1"/>
</dbReference>
<sequence length="252" mass="24906">MMTTCRLLYALLVLALCCCPSVCGTASSGHQVIGSDPQSNPKAAIDTGGKGQPSGSAGEAGLPGSGPGPNRLRSTGGANLEPTTEEGQGDPDTLKRIDGEAATQGNLGPGPALPENQNGGTLGLNTGQEPGGSNTGETSSSGKDTVQNPGEEATVGSENKDGEEPPSGTSSDKGEGTSTAPALSEYSDTTTGPTSTEQVPSGSVNPMAQIGTTGTVTVQSQKETVPNTTTTTGAPSRLPEIDGSLSSSAWVC</sequence>
<dbReference type="EMBL" id="AHKC01016075">
    <property type="protein sequence ID" value="EKF28305.1"/>
    <property type="molecule type" value="Genomic_DNA"/>
</dbReference>
<dbReference type="Proteomes" id="UP000007350">
    <property type="component" value="Unassembled WGS sequence"/>
</dbReference>
<feature type="signal peptide" evidence="2">
    <location>
        <begin position="1"/>
        <end position="24"/>
    </location>
</feature>
<feature type="compositionally biased region" description="Low complexity" evidence="1">
    <location>
        <begin position="115"/>
        <end position="128"/>
    </location>
</feature>
<evidence type="ECO:0000256" key="2">
    <source>
        <dbReference type="SAM" id="SignalP"/>
    </source>
</evidence>
<proteinExistence type="predicted"/>
<feature type="compositionally biased region" description="Polar residues" evidence="1">
    <location>
        <begin position="31"/>
        <end position="41"/>
    </location>
</feature>
<feature type="compositionally biased region" description="Polar residues" evidence="1">
    <location>
        <begin position="167"/>
        <end position="227"/>
    </location>
</feature>
<reference evidence="3 4" key="1">
    <citation type="journal article" date="2012" name="BMC Genomics">
        <title>Comparative genomic analysis of human infective Trypanosoma cruzi lineages with the bat-restricted subspecies T. cruzi marinkellei.</title>
        <authorList>
            <person name="Franzen O."/>
            <person name="Talavera-Lopez C."/>
            <person name="Ochaya S."/>
            <person name="Butler C.E."/>
            <person name="Messenger L.A."/>
            <person name="Lewis M.D."/>
            <person name="Llewellyn M.S."/>
            <person name="Marinkelle C.J."/>
            <person name="Tyler K.M."/>
            <person name="Miles M.A."/>
            <person name="Andersson B."/>
        </authorList>
    </citation>
    <scope>NUCLEOTIDE SEQUENCE [LARGE SCALE GENOMIC DNA]</scope>
    <source>
        <strain evidence="3 4">B7</strain>
    </source>
</reference>
<comment type="caution">
    <text evidence="3">The sequence shown here is derived from an EMBL/GenBank/DDBJ whole genome shotgun (WGS) entry which is preliminary data.</text>
</comment>
<keyword evidence="4" id="KW-1185">Reference proteome</keyword>
<evidence type="ECO:0000313" key="4">
    <source>
        <dbReference type="Proteomes" id="UP000007350"/>
    </source>
</evidence>
<evidence type="ECO:0000313" key="3">
    <source>
        <dbReference type="EMBL" id="EKF28305.1"/>
    </source>
</evidence>
<keyword evidence="2" id="KW-0732">Signal</keyword>
<accession>K2MMC4</accession>
<feature type="region of interest" description="Disordered" evidence="1">
    <location>
        <begin position="31"/>
        <end position="252"/>
    </location>
</feature>
<feature type="non-terminal residue" evidence="3">
    <location>
        <position position="252"/>
    </location>
</feature>
<organism evidence="3 4">
    <name type="scientific">Trypanosoma cruzi marinkellei</name>
    <dbReference type="NCBI Taxonomy" id="85056"/>
    <lineage>
        <taxon>Eukaryota</taxon>
        <taxon>Discoba</taxon>
        <taxon>Euglenozoa</taxon>
        <taxon>Kinetoplastea</taxon>
        <taxon>Metakinetoplastina</taxon>
        <taxon>Trypanosomatida</taxon>
        <taxon>Trypanosomatidae</taxon>
        <taxon>Trypanosoma</taxon>
        <taxon>Schizotrypanum</taxon>
    </lineage>
</organism>
<evidence type="ECO:0000256" key="1">
    <source>
        <dbReference type="SAM" id="MobiDB-lite"/>
    </source>
</evidence>
<protein>
    <submittedName>
        <fullName evidence="3">Mucin TcMUCII, putative</fullName>
    </submittedName>
</protein>
<feature type="chain" id="PRO_5003861305" evidence="2">
    <location>
        <begin position="25"/>
        <end position="252"/>
    </location>
</feature>
<feature type="compositionally biased region" description="Polar residues" evidence="1">
    <location>
        <begin position="72"/>
        <end position="82"/>
    </location>
</feature>
<dbReference type="AlphaFoldDB" id="K2MMC4"/>
<gene>
    <name evidence="3" type="ORF">MOQ_007950</name>
</gene>
<name>K2MMC4_TRYCR</name>